<reference evidence="8 9" key="1">
    <citation type="submission" date="2009-06" db="EMBL/GenBank/DDBJ databases">
        <title>Complete sequence of Thermotogales bacterium TBF 19.5.1.</title>
        <authorList>
            <consortium name="US DOE Joint Genome Institute"/>
            <person name="Lucas S."/>
            <person name="Copeland A."/>
            <person name="Lapidus A."/>
            <person name="Glavina del Rio T."/>
            <person name="Tice H."/>
            <person name="Bruce D."/>
            <person name="Goodwin L."/>
            <person name="Pitluck S."/>
            <person name="Chertkov O."/>
            <person name="Brettin T."/>
            <person name="Detter J.C."/>
            <person name="Han C."/>
            <person name="Schmutz J."/>
            <person name="Larimer F."/>
            <person name="Land M."/>
            <person name="Hauser L."/>
            <person name="Kyrpides N."/>
            <person name="Ovchinnikova G."/>
            <person name="Noll K."/>
        </authorList>
    </citation>
    <scope>NUCLEOTIDE SEQUENCE [LARGE SCALE GENOMIC DNA]</scope>
    <source>
        <strain evidence="9">ATCC BAA-1733 / DSM 21960 / TBF 19.5.1</strain>
    </source>
</reference>
<dbReference type="InterPro" id="IPR051208">
    <property type="entry name" value="Class-I_Fumarase/Tartrate_DH"/>
</dbReference>
<evidence type="ECO:0000256" key="6">
    <source>
        <dbReference type="ARBA" id="ARBA00023239"/>
    </source>
</evidence>
<reference evidence="8 9" key="2">
    <citation type="journal article" date="2011" name="J. Bacteriol.">
        <title>Genome Sequence of Kosmotoga olearia Strain TBF 19.5.1, a Thermophilic Bacterium with a Wide Growth Temperature Range, Isolated from the Troll B Oil Platform in the North Sea.</title>
        <authorList>
            <person name="Swithers K.S."/>
            <person name="Dipippo J.L."/>
            <person name="Bruce D.C."/>
            <person name="Detter C."/>
            <person name="Tapia R."/>
            <person name="Han S."/>
            <person name="Goodwin L.A."/>
            <person name="Han J."/>
            <person name="Woyke T."/>
            <person name="Pitluck S."/>
            <person name="Pennacchio L."/>
            <person name="Nolan M."/>
            <person name="Mikhailova N."/>
            <person name="Land M.L."/>
            <person name="Nesbo C.L."/>
            <person name="Gogarten J.P."/>
            <person name="Noll K.M."/>
        </authorList>
    </citation>
    <scope>NUCLEOTIDE SEQUENCE [LARGE SCALE GENOMIC DNA]</scope>
    <source>
        <strain evidence="9">ATCC BAA-1733 / DSM 21960 / TBF 19.5.1</strain>
    </source>
</reference>
<dbReference type="GO" id="GO:0016829">
    <property type="term" value="F:lyase activity"/>
    <property type="evidence" value="ECO:0007669"/>
    <property type="project" value="UniProtKB-KW"/>
</dbReference>
<proteinExistence type="inferred from homology"/>
<dbReference type="AlphaFoldDB" id="C5CI69"/>
<accession>C5CI69</accession>
<dbReference type="STRING" id="521045.Kole_2094"/>
<comment type="similarity">
    <text evidence="1">Belongs to the class-I fumarase family.</text>
</comment>
<dbReference type="InterPro" id="IPR004646">
    <property type="entry name" value="Fe-S_hydro-lyase_TtdA-typ_cat"/>
</dbReference>
<dbReference type="Proteomes" id="UP000002382">
    <property type="component" value="Chromosome"/>
</dbReference>
<sequence>MIKSSEIINAVSKSIIEANTIADPYVVEQASQYSGPFSEIIKENFKLAAEKGLPICQDTGMLEFFVFLGHEVCLEEPICASLERAVREVYTTQPYRYSIVSDPLYERKNTGDNTPVVCHVFHTKGRHMEVRFLIKGGGSENLSALFMLKPSAEPEEIKNAVVNHIKELGPNACPPLNIGIGIGGTADKAMLLSKLALTNPFNRKNPNEKYNELENEILEDVNALKIGYQGLGNGISAYSVSIEYYPTHIATLPVAVSVDCFICRKGRIVFEDKGT</sequence>
<evidence type="ECO:0000256" key="3">
    <source>
        <dbReference type="ARBA" id="ARBA00022723"/>
    </source>
</evidence>
<evidence type="ECO:0000256" key="5">
    <source>
        <dbReference type="ARBA" id="ARBA00023014"/>
    </source>
</evidence>
<dbReference type="PANTHER" id="PTHR30389:SF17">
    <property type="entry name" value="L(+)-TARTRATE DEHYDRATASE SUBUNIT ALPHA-RELATED"/>
    <property type="match status" value="1"/>
</dbReference>
<dbReference type="GO" id="GO:0046872">
    <property type="term" value="F:metal ion binding"/>
    <property type="evidence" value="ECO:0007669"/>
    <property type="project" value="UniProtKB-KW"/>
</dbReference>
<keyword evidence="6" id="KW-0456">Lyase</keyword>
<dbReference type="GO" id="GO:0051539">
    <property type="term" value="F:4 iron, 4 sulfur cluster binding"/>
    <property type="evidence" value="ECO:0007669"/>
    <property type="project" value="UniProtKB-KW"/>
</dbReference>
<keyword evidence="4" id="KW-0408">Iron</keyword>
<dbReference type="PANTHER" id="PTHR30389">
    <property type="entry name" value="FUMARATE HYDRATASE-RELATED"/>
    <property type="match status" value="1"/>
</dbReference>
<name>C5CI69_KOSOT</name>
<keyword evidence="3" id="KW-0479">Metal-binding</keyword>
<evidence type="ECO:0000256" key="4">
    <source>
        <dbReference type="ARBA" id="ARBA00023004"/>
    </source>
</evidence>
<evidence type="ECO:0000256" key="2">
    <source>
        <dbReference type="ARBA" id="ARBA00022485"/>
    </source>
</evidence>
<dbReference type="OrthoDB" id="9798978at2"/>
<dbReference type="EMBL" id="CP001634">
    <property type="protein sequence ID" value="ACR80771.1"/>
    <property type="molecule type" value="Genomic_DNA"/>
</dbReference>
<evidence type="ECO:0000313" key="9">
    <source>
        <dbReference type="Proteomes" id="UP000002382"/>
    </source>
</evidence>
<dbReference type="KEGG" id="kol:Kole_2094"/>
<dbReference type="NCBIfam" id="TIGR00722">
    <property type="entry name" value="ttdA_fumA_fumB"/>
    <property type="match status" value="1"/>
</dbReference>
<dbReference type="Pfam" id="PF05681">
    <property type="entry name" value="Fumerase"/>
    <property type="match status" value="1"/>
</dbReference>
<organism evidence="8 9">
    <name type="scientific">Kosmotoga olearia (strain ATCC BAA-1733 / DSM 21960 / TBF 19.5.1)</name>
    <dbReference type="NCBI Taxonomy" id="521045"/>
    <lineage>
        <taxon>Bacteria</taxon>
        <taxon>Thermotogati</taxon>
        <taxon>Thermotogota</taxon>
        <taxon>Thermotogae</taxon>
        <taxon>Kosmotogales</taxon>
        <taxon>Kosmotogaceae</taxon>
        <taxon>Kosmotoga</taxon>
    </lineage>
</organism>
<evidence type="ECO:0000256" key="1">
    <source>
        <dbReference type="ARBA" id="ARBA00008876"/>
    </source>
</evidence>
<gene>
    <name evidence="8" type="ordered locus">Kole_2094</name>
</gene>
<protein>
    <submittedName>
        <fullName evidence="8">Hydro-lyase, Fe-S type, tartrate/fumarate subfamily, alpha subunit</fullName>
    </submittedName>
</protein>
<dbReference type="RefSeq" id="WP_015869412.1">
    <property type="nucleotide sequence ID" value="NC_012785.1"/>
</dbReference>
<keyword evidence="2" id="KW-0004">4Fe-4S</keyword>
<dbReference type="eggNOG" id="COG1951">
    <property type="taxonomic scope" value="Bacteria"/>
</dbReference>
<keyword evidence="9" id="KW-1185">Reference proteome</keyword>
<dbReference type="HOGENOM" id="CLU_041245_0_0_0"/>
<evidence type="ECO:0000313" key="8">
    <source>
        <dbReference type="EMBL" id="ACR80771.1"/>
    </source>
</evidence>
<feature type="domain" description="Fe-S hydro-lyase tartrate dehydratase alpha-type catalytic" evidence="7">
    <location>
        <begin position="34"/>
        <end position="267"/>
    </location>
</feature>
<evidence type="ECO:0000259" key="7">
    <source>
        <dbReference type="Pfam" id="PF05681"/>
    </source>
</evidence>
<keyword evidence="5" id="KW-0411">Iron-sulfur</keyword>